<feature type="domain" description="DUF4190" evidence="3">
    <location>
        <begin position="79"/>
        <end position="142"/>
    </location>
</feature>
<evidence type="ECO:0000313" key="4">
    <source>
        <dbReference type="EMBL" id="KAA1423443.1"/>
    </source>
</evidence>
<dbReference type="Proteomes" id="UP000307768">
    <property type="component" value="Unassembled WGS sequence"/>
</dbReference>
<organism evidence="4 5">
    <name type="scientific">Mumia zhuanghuii</name>
    <dbReference type="NCBI Taxonomy" id="2585211"/>
    <lineage>
        <taxon>Bacteria</taxon>
        <taxon>Bacillati</taxon>
        <taxon>Actinomycetota</taxon>
        <taxon>Actinomycetes</taxon>
        <taxon>Propionibacteriales</taxon>
        <taxon>Nocardioidaceae</taxon>
        <taxon>Mumia</taxon>
    </lineage>
</organism>
<feature type="region of interest" description="Disordered" evidence="1">
    <location>
        <begin position="1"/>
        <end position="68"/>
    </location>
</feature>
<dbReference type="AlphaFoldDB" id="A0A5Q6RZC5"/>
<dbReference type="Pfam" id="PF13828">
    <property type="entry name" value="DUF4190"/>
    <property type="match status" value="1"/>
</dbReference>
<gene>
    <name evidence="4" type="ORF">FE697_007500</name>
</gene>
<feature type="transmembrane region" description="Helical" evidence="2">
    <location>
        <begin position="79"/>
        <end position="108"/>
    </location>
</feature>
<keyword evidence="2" id="KW-1133">Transmembrane helix</keyword>
<evidence type="ECO:0000256" key="2">
    <source>
        <dbReference type="SAM" id="Phobius"/>
    </source>
</evidence>
<reference evidence="4 5" key="1">
    <citation type="submission" date="2019-09" db="EMBL/GenBank/DDBJ databases">
        <title>Mumia zhuanghuii sp. nov. isolated from the intestinal contents of plateau pika (Ochotona curzoniae) in the Qinghai-Tibet plateau of China.</title>
        <authorList>
            <person name="Tian Z."/>
        </authorList>
    </citation>
    <scope>NUCLEOTIDE SEQUENCE [LARGE SCALE GENOMIC DNA]</scope>
    <source>
        <strain evidence="5">350</strain>
    </source>
</reference>
<dbReference type="EMBL" id="VDFQ02000002">
    <property type="protein sequence ID" value="KAA1423443.1"/>
    <property type="molecule type" value="Genomic_DNA"/>
</dbReference>
<keyword evidence="2" id="KW-0812">Transmembrane</keyword>
<evidence type="ECO:0000256" key="1">
    <source>
        <dbReference type="SAM" id="MobiDB-lite"/>
    </source>
</evidence>
<name>A0A5Q6RZC5_9ACTN</name>
<accession>A0A5Q6RZC5</accession>
<evidence type="ECO:0000313" key="5">
    <source>
        <dbReference type="Proteomes" id="UP000307768"/>
    </source>
</evidence>
<sequence>MCARSPPPDRPRGRAGCSLRGSGIVRRPDREAAVSTPPPPGPYDFDPSQPSDGYGAPQPPYSPYPPHGYPYAPPPTSALATWALVTGILGLACCGVFGIVGILLGVLAKKEIAASQGGLGGEGLAMTGIILGIISAVLSVLAVVGYAVLVMLAES</sequence>
<feature type="compositionally biased region" description="Pro residues" evidence="1">
    <location>
        <begin position="57"/>
        <end position="68"/>
    </location>
</feature>
<protein>
    <submittedName>
        <fullName evidence="4">DUF4190 domain-containing protein</fullName>
    </submittedName>
</protein>
<comment type="caution">
    <text evidence="4">The sequence shown here is derived from an EMBL/GenBank/DDBJ whole genome shotgun (WGS) entry which is preliminary data.</text>
</comment>
<keyword evidence="2" id="KW-0472">Membrane</keyword>
<evidence type="ECO:0000259" key="3">
    <source>
        <dbReference type="Pfam" id="PF13828"/>
    </source>
</evidence>
<dbReference type="InterPro" id="IPR025241">
    <property type="entry name" value="DUF4190"/>
</dbReference>
<feature type="compositionally biased region" description="Low complexity" evidence="1">
    <location>
        <begin position="43"/>
        <end position="56"/>
    </location>
</feature>
<proteinExistence type="predicted"/>
<feature type="transmembrane region" description="Helical" evidence="2">
    <location>
        <begin position="129"/>
        <end position="153"/>
    </location>
</feature>